<dbReference type="NCBIfam" id="TIGR01944">
    <property type="entry name" value="rnfB"/>
    <property type="match status" value="1"/>
</dbReference>
<sequence>MNGFDVDSDSMPVITLIERIDALLPQTQCGQCGHAGCRPYAEALAEGRDPINRCPPGGEDGIRALAELLEQPVIPFAVDGPQPKPRALAVIQEDSCIGCTLCIQACPVDAIVGAAKLMHTVIAAECTGCELCVAPCPVDCIDLVPVDDPDDGKREQVMARAQQARKRYEQHQARKARDQAEKAQRLAERAAVTTPAPAPAAAASGAPSAAPQTSAVDKNELIRKAMERAAALRATKEAADKDKQ</sequence>
<keyword evidence="9" id="KW-0408">Iron</keyword>
<dbReference type="RefSeq" id="WP_234985886.1">
    <property type="nucleotide sequence ID" value="NZ_FXAG01000004.1"/>
</dbReference>
<dbReference type="InterPro" id="IPR007202">
    <property type="entry name" value="4Fe-4S_dom"/>
</dbReference>
<keyword evidence="10" id="KW-0411">Iron-sulfur</keyword>
<protein>
    <submittedName>
        <fullName evidence="15">Electron transport complex protein RnfB</fullName>
    </submittedName>
</protein>
<dbReference type="PROSITE" id="PS00198">
    <property type="entry name" value="4FE4S_FER_1"/>
    <property type="match status" value="2"/>
</dbReference>
<dbReference type="SUPFAM" id="SSF54862">
    <property type="entry name" value="4Fe-4S ferredoxins"/>
    <property type="match status" value="1"/>
</dbReference>
<dbReference type="PANTHER" id="PTHR42859">
    <property type="entry name" value="OXIDOREDUCTASE"/>
    <property type="match status" value="1"/>
</dbReference>
<dbReference type="EMBL" id="FXAG01000004">
    <property type="protein sequence ID" value="SMF08010.1"/>
    <property type="molecule type" value="Genomic_DNA"/>
</dbReference>
<evidence type="ECO:0000256" key="7">
    <source>
        <dbReference type="ARBA" id="ARBA00022967"/>
    </source>
</evidence>
<gene>
    <name evidence="15" type="ORF">SAMN02745746_01164</name>
</gene>
<dbReference type="Gene3D" id="1.10.15.40">
    <property type="entry name" value="Electron transport complex subunit B, putative Fe-S cluster"/>
    <property type="match status" value="1"/>
</dbReference>
<evidence type="ECO:0000256" key="12">
    <source>
        <dbReference type="SAM" id="MobiDB-lite"/>
    </source>
</evidence>
<keyword evidence="8" id="KW-0249">Electron transport</keyword>
<evidence type="ECO:0000256" key="9">
    <source>
        <dbReference type="ARBA" id="ARBA00023004"/>
    </source>
</evidence>
<evidence type="ECO:0000256" key="6">
    <source>
        <dbReference type="ARBA" id="ARBA00022737"/>
    </source>
</evidence>
<evidence type="ECO:0000256" key="10">
    <source>
        <dbReference type="ARBA" id="ARBA00023014"/>
    </source>
</evidence>
<feature type="compositionally biased region" description="Basic and acidic residues" evidence="12">
    <location>
        <begin position="170"/>
        <end position="188"/>
    </location>
</feature>
<feature type="domain" description="4Fe-4S ferredoxin-type" evidence="13">
    <location>
        <begin position="87"/>
        <end position="116"/>
    </location>
</feature>
<feature type="domain" description="4Fe-4S ferredoxin-type" evidence="13">
    <location>
        <begin position="117"/>
        <end position="146"/>
    </location>
</feature>
<evidence type="ECO:0000313" key="15">
    <source>
        <dbReference type="EMBL" id="SMF08010.1"/>
    </source>
</evidence>
<dbReference type="InterPro" id="IPR017896">
    <property type="entry name" value="4Fe4S_Fe-S-bd"/>
</dbReference>
<dbReference type="Proteomes" id="UP000192920">
    <property type="component" value="Unassembled WGS sequence"/>
</dbReference>
<dbReference type="InterPro" id="IPR017900">
    <property type="entry name" value="4Fe4S_Fe_S_CS"/>
</dbReference>
<feature type="domain" description="4Fe-4S" evidence="14">
    <location>
        <begin position="12"/>
        <end position="71"/>
    </location>
</feature>
<feature type="compositionally biased region" description="Low complexity" evidence="12">
    <location>
        <begin position="190"/>
        <end position="215"/>
    </location>
</feature>
<dbReference type="PROSITE" id="PS51379">
    <property type="entry name" value="4FE4S_FER_2"/>
    <property type="match status" value="2"/>
</dbReference>
<dbReference type="GO" id="GO:0046872">
    <property type="term" value="F:metal ion binding"/>
    <property type="evidence" value="ECO:0007669"/>
    <property type="project" value="UniProtKB-KW"/>
</dbReference>
<dbReference type="PROSITE" id="PS51656">
    <property type="entry name" value="4FE4S"/>
    <property type="match status" value="1"/>
</dbReference>
<keyword evidence="11" id="KW-0472">Membrane</keyword>
<proteinExistence type="predicted"/>
<dbReference type="NCBIfam" id="NF005415">
    <property type="entry name" value="PRK06991.1"/>
    <property type="match status" value="1"/>
</dbReference>
<evidence type="ECO:0000256" key="4">
    <source>
        <dbReference type="ARBA" id="ARBA00022519"/>
    </source>
</evidence>
<keyword evidence="5" id="KW-0479">Metal-binding</keyword>
<dbReference type="Gene3D" id="3.30.70.20">
    <property type="match status" value="1"/>
</dbReference>
<keyword evidence="1" id="KW-0813">Transport</keyword>
<evidence type="ECO:0000259" key="13">
    <source>
        <dbReference type="PROSITE" id="PS51379"/>
    </source>
</evidence>
<dbReference type="InterPro" id="IPR050294">
    <property type="entry name" value="RnfB_subfamily"/>
</dbReference>
<accession>A0A1Y6BG10</accession>
<dbReference type="STRING" id="1123014.SAMN02745746_01164"/>
<keyword evidence="2" id="KW-1003">Cell membrane</keyword>
<keyword evidence="16" id="KW-1185">Reference proteome</keyword>
<evidence type="ECO:0000256" key="11">
    <source>
        <dbReference type="ARBA" id="ARBA00023136"/>
    </source>
</evidence>
<evidence type="ECO:0000259" key="14">
    <source>
        <dbReference type="PROSITE" id="PS51656"/>
    </source>
</evidence>
<dbReference type="PANTHER" id="PTHR42859:SF3">
    <property type="entry name" value="ION-TRANSLOCATING OXIDOREDUCTASE COMPLEX SUBUNIT B"/>
    <property type="match status" value="1"/>
</dbReference>
<dbReference type="GO" id="GO:0009055">
    <property type="term" value="F:electron transfer activity"/>
    <property type="evidence" value="ECO:0007669"/>
    <property type="project" value="InterPro"/>
</dbReference>
<evidence type="ECO:0000256" key="8">
    <source>
        <dbReference type="ARBA" id="ARBA00022982"/>
    </source>
</evidence>
<dbReference type="GO" id="GO:0051539">
    <property type="term" value="F:4 iron, 4 sulfur cluster binding"/>
    <property type="evidence" value="ECO:0007669"/>
    <property type="project" value="UniProtKB-KW"/>
</dbReference>
<name>A0A1Y6BG10_9NEIS</name>
<feature type="region of interest" description="Disordered" evidence="12">
    <location>
        <begin position="170"/>
        <end position="221"/>
    </location>
</feature>
<keyword evidence="6" id="KW-0677">Repeat</keyword>
<evidence type="ECO:0000256" key="2">
    <source>
        <dbReference type="ARBA" id="ARBA00022475"/>
    </source>
</evidence>
<dbReference type="AlphaFoldDB" id="A0A1Y6BG10"/>
<keyword evidence="4" id="KW-0997">Cell inner membrane</keyword>
<dbReference type="Pfam" id="PF14697">
    <property type="entry name" value="Fer4_21"/>
    <property type="match status" value="1"/>
</dbReference>
<organism evidence="15 16">
    <name type="scientific">Pseudogulbenkiania subflava DSM 22618</name>
    <dbReference type="NCBI Taxonomy" id="1123014"/>
    <lineage>
        <taxon>Bacteria</taxon>
        <taxon>Pseudomonadati</taxon>
        <taxon>Pseudomonadota</taxon>
        <taxon>Betaproteobacteria</taxon>
        <taxon>Neisseriales</taxon>
        <taxon>Chromobacteriaceae</taxon>
        <taxon>Pseudogulbenkiania</taxon>
    </lineage>
</organism>
<evidence type="ECO:0000256" key="5">
    <source>
        <dbReference type="ARBA" id="ARBA00022723"/>
    </source>
</evidence>
<evidence type="ECO:0000256" key="3">
    <source>
        <dbReference type="ARBA" id="ARBA00022485"/>
    </source>
</evidence>
<reference evidence="16" key="1">
    <citation type="submission" date="2017-04" db="EMBL/GenBank/DDBJ databases">
        <authorList>
            <person name="Varghese N."/>
            <person name="Submissions S."/>
        </authorList>
    </citation>
    <scope>NUCLEOTIDE SEQUENCE [LARGE SCALE GENOMIC DNA]</scope>
    <source>
        <strain evidence="16">DSM 22618</strain>
    </source>
</reference>
<dbReference type="InterPro" id="IPR010207">
    <property type="entry name" value="Elect_transpt_cplx_RnfB/RsxB"/>
</dbReference>
<keyword evidence="7" id="KW-1278">Translocase</keyword>
<keyword evidence="3" id="KW-0004">4Fe-4S</keyword>
<evidence type="ECO:0000313" key="16">
    <source>
        <dbReference type="Proteomes" id="UP000192920"/>
    </source>
</evidence>
<dbReference type="Pfam" id="PF04060">
    <property type="entry name" value="FeS"/>
    <property type="match status" value="1"/>
</dbReference>
<evidence type="ECO:0000256" key="1">
    <source>
        <dbReference type="ARBA" id="ARBA00022448"/>
    </source>
</evidence>
<dbReference type="NCBIfam" id="NF003475">
    <property type="entry name" value="PRK05113.1"/>
    <property type="match status" value="1"/>
</dbReference>